<dbReference type="EC" id="2.7.7.48" evidence="1"/>
<dbReference type="PANTHER" id="PTHR23079:SF1">
    <property type="entry name" value="RNA-DEPENDENT RNA POLYMERASE 1"/>
    <property type="match status" value="1"/>
</dbReference>
<accession>A0A7J6I6A4</accession>
<feature type="domain" description="RDR1/2-like RRM" evidence="4">
    <location>
        <begin position="24"/>
        <end position="87"/>
    </location>
</feature>
<feature type="domain" description="RDR1/2-like PH-like" evidence="3">
    <location>
        <begin position="108"/>
        <end position="251"/>
    </location>
</feature>
<evidence type="ECO:0000313" key="6">
    <source>
        <dbReference type="EMBL" id="KAF4402559.1"/>
    </source>
</evidence>
<comment type="similarity">
    <text evidence="1">Belongs to the RdRP family.</text>
</comment>
<gene>
    <name evidence="6" type="ORF">G4B88_012344</name>
</gene>
<evidence type="ECO:0000259" key="2">
    <source>
        <dbReference type="Pfam" id="PF05183"/>
    </source>
</evidence>
<dbReference type="GO" id="GO:0030422">
    <property type="term" value="P:siRNA processing"/>
    <property type="evidence" value="ECO:0007669"/>
    <property type="project" value="TreeGrafter"/>
</dbReference>
<evidence type="ECO:0000259" key="3">
    <source>
        <dbReference type="Pfam" id="PF24823"/>
    </source>
</evidence>
<dbReference type="Proteomes" id="UP000583929">
    <property type="component" value="Unassembled WGS sequence"/>
</dbReference>
<feature type="domain" description="RDRP helical" evidence="5">
    <location>
        <begin position="267"/>
        <end position="349"/>
    </location>
</feature>
<dbReference type="InterPro" id="IPR058763">
    <property type="entry name" value="RRM_RDR1/2-like"/>
</dbReference>
<keyword evidence="1" id="KW-0694">RNA-binding</keyword>
<dbReference type="GO" id="GO:0003723">
    <property type="term" value="F:RNA binding"/>
    <property type="evidence" value="ECO:0007669"/>
    <property type="project" value="UniProtKB-KW"/>
</dbReference>
<organism evidence="6 7">
    <name type="scientific">Cannabis sativa</name>
    <name type="common">Hemp</name>
    <name type="synonym">Marijuana</name>
    <dbReference type="NCBI Taxonomy" id="3483"/>
    <lineage>
        <taxon>Eukaryota</taxon>
        <taxon>Viridiplantae</taxon>
        <taxon>Streptophyta</taxon>
        <taxon>Embryophyta</taxon>
        <taxon>Tracheophyta</taxon>
        <taxon>Spermatophyta</taxon>
        <taxon>Magnoliopsida</taxon>
        <taxon>eudicotyledons</taxon>
        <taxon>Gunneridae</taxon>
        <taxon>Pentapetalae</taxon>
        <taxon>rosids</taxon>
        <taxon>fabids</taxon>
        <taxon>Rosales</taxon>
        <taxon>Cannabaceae</taxon>
        <taxon>Cannabis</taxon>
    </lineage>
</organism>
<dbReference type="InterPro" id="IPR057590">
    <property type="entry name" value="PH_RDR1/2-like"/>
</dbReference>
<dbReference type="EMBL" id="JAATIQ010000007">
    <property type="protein sequence ID" value="KAF4402559.1"/>
    <property type="molecule type" value="Genomic_DNA"/>
</dbReference>
<keyword evidence="1" id="KW-0548">Nucleotidyltransferase</keyword>
<proteinExistence type="inferred from homology"/>
<dbReference type="InterPro" id="IPR057596">
    <property type="entry name" value="RDRP_core"/>
</dbReference>
<evidence type="ECO:0000259" key="5">
    <source>
        <dbReference type="Pfam" id="PF26252"/>
    </source>
</evidence>
<comment type="function">
    <text evidence="1">Probably involved in the RNA silencing pathway and required for the generation of small interfering RNAs (siRNAs).</text>
</comment>
<dbReference type="InterPro" id="IPR058751">
    <property type="entry name" value="RDRP_helical"/>
</dbReference>
<keyword evidence="1" id="KW-0943">RNA-mediated gene silencing</keyword>
<dbReference type="PANTHER" id="PTHR23079">
    <property type="entry name" value="RNA-DEPENDENT RNA POLYMERASE"/>
    <property type="match status" value="1"/>
</dbReference>
<keyword evidence="7" id="KW-1185">Reference proteome</keyword>
<evidence type="ECO:0000256" key="1">
    <source>
        <dbReference type="RuleBase" id="RU363098"/>
    </source>
</evidence>
<sequence>MGSNTTIQLYGFSCFDQINDEAIVKKFLEKYSGEGTVCGVEIGQSRAQNAAHANVHFTDFASAEKILSMANDRELWYGNSCLKAWELNRENVSKPKAVLWNMDQNITLYFGCQVSKEMFSVLWKTKNVSMKFRTRLRKMSLYFYFVYSSVEYKLELSHKSIWQIELHRPLGQTTMFLVLQLLGAPRIYKREESVLNNFKDRSGSSWIRDVDFTESGCIGQSSAICLEIPTTAHLPNLRNNFIYYKEDEIQFLLKKVSPFSSNSYLVPMVLPPEEINLPYKILFKINSLVQQGCLPGETLGLEFFQLVDPSRIKIEYIESALDKLFQRKECCYEPLKWLTKQYKKYKKSGWIPKLHLDKDLVYLHQVQITPTKVYFTGPEPEGKLCNSVLCNYPNDIENFLRVTFVDEDFDKMCWNDFSTSPSSSNEKKCTRVYDRILIILREGIVIGDKKFEFLGFSSSEKHYMSALMFASREGLSAEDIKNWMLGVLLTK</sequence>
<dbReference type="Pfam" id="PF26250">
    <property type="entry name" value="RRM_RdRP1_2"/>
    <property type="match status" value="1"/>
</dbReference>
<dbReference type="Pfam" id="PF05183">
    <property type="entry name" value="RdRP"/>
    <property type="match status" value="1"/>
</dbReference>
<dbReference type="Pfam" id="PF26252">
    <property type="entry name" value="RdRP_helical"/>
    <property type="match status" value="1"/>
</dbReference>
<protein>
    <recommendedName>
        <fullName evidence="1">RNA-dependent RNA polymerase</fullName>
        <ecNumber evidence="1">2.7.7.48</ecNumber>
    </recommendedName>
</protein>
<dbReference type="InterPro" id="IPR007855">
    <property type="entry name" value="RDRP"/>
</dbReference>
<comment type="caution">
    <text evidence="6">The sequence shown here is derived from an EMBL/GenBank/DDBJ whole genome shotgun (WGS) entry which is preliminary data.</text>
</comment>
<keyword evidence="1" id="KW-0808">Transferase</keyword>
<evidence type="ECO:0000313" key="7">
    <source>
        <dbReference type="Proteomes" id="UP000583929"/>
    </source>
</evidence>
<dbReference type="GO" id="GO:0031380">
    <property type="term" value="C:nuclear RNA-directed RNA polymerase complex"/>
    <property type="evidence" value="ECO:0007669"/>
    <property type="project" value="TreeGrafter"/>
</dbReference>
<feature type="domain" description="RDRP core" evidence="2">
    <location>
        <begin position="368"/>
        <end position="485"/>
    </location>
</feature>
<reference evidence="6 7" key="1">
    <citation type="journal article" date="2020" name="bioRxiv">
        <title>Sequence and annotation of 42 cannabis genomes reveals extensive copy number variation in cannabinoid synthesis and pathogen resistance genes.</title>
        <authorList>
            <person name="Mckernan K.J."/>
            <person name="Helbert Y."/>
            <person name="Kane L.T."/>
            <person name="Ebling H."/>
            <person name="Zhang L."/>
            <person name="Liu B."/>
            <person name="Eaton Z."/>
            <person name="Mclaughlin S."/>
            <person name="Kingan S."/>
            <person name="Baybayan P."/>
            <person name="Concepcion G."/>
            <person name="Jordan M."/>
            <person name="Riva A."/>
            <person name="Barbazuk W."/>
            <person name="Harkins T."/>
        </authorList>
    </citation>
    <scope>NUCLEOTIDE SEQUENCE [LARGE SCALE GENOMIC DNA]</scope>
    <source>
        <strain evidence="7">cv. Jamaican Lion 4</strain>
        <tissue evidence="6">Leaf</tissue>
    </source>
</reference>
<evidence type="ECO:0000259" key="4">
    <source>
        <dbReference type="Pfam" id="PF26250"/>
    </source>
</evidence>
<comment type="catalytic activity">
    <reaction evidence="1">
        <text>RNA(n) + a ribonucleoside 5'-triphosphate = RNA(n+1) + diphosphate</text>
        <dbReference type="Rhea" id="RHEA:21248"/>
        <dbReference type="Rhea" id="RHEA-COMP:14527"/>
        <dbReference type="Rhea" id="RHEA-COMP:17342"/>
        <dbReference type="ChEBI" id="CHEBI:33019"/>
        <dbReference type="ChEBI" id="CHEBI:61557"/>
        <dbReference type="ChEBI" id="CHEBI:140395"/>
        <dbReference type="EC" id="2.7.7.48"/>
    </reaction>
</comment>
<keyword evidence="1" id="KW-0696">RNA-directed RNA polymerase</keyword>
<dbReference type="Pfam" id="PF24823">
    <property type="entry name" value="PH_RDR2"/>
    <property type="match status" value="1"/>
</dbReference>
<name>A0A7J6I6A4_CANSA</name>
<dbReference type="GO" id="GO:0003968">
    <property type="term" value="F:RNA-directed RNA polymerase activity"/>
    <property type="evidence" value="ECO:0007669"/>
    <property type="project" value="UniProtKB-KW"/>
</dbReference>
<dbReference type="AlphaFoldDB" id="A0A7J6I6A4"/>